<keyword evidence="5" id="KW-1185">Reference proteome</keyword>
<dbReference type="AlphaFoldDB" id="A0A1G9RGL4"/>
<evidence type="ECO:0000313" key="5">
    <source>
        <dbReference type="Proteomes" id="UP000199226"/>
    </source>
</evidence>
<organism evidence="4 5">
    <name type="scientific">Daejeonella rubra</name>
    <dbReference type="NCBI Taxonomy" id="990371"/>
    <lineage>
        <taxon>Bacteria</taxon>
        <taxon>Pseudomonadati</taxon>
        <taxon>Bacteroidota</taxon>
        <taxon>Sphingobacteriia</taxon>
        <taxon>Sphingobacteriales</taxon>
        <taxon>Sphingobacteriaceae</taxon>
        <taxon>Daejeonella</taxon>
    </lineage>
</organism>
<protein>
    <submittedName>
        <fullName evidence="4">Response regulator receiver domain-containing protein</fullName>
    </submittedName>
</protein>
<dbReference type="Gene3D" id="3.40.50.2300">
    <property type="match status" value="1"/>
</dbReference>
<dbReference type="CDD" id="cd17569">
    <property type="entry name" value="REC_HupR-like"/>
    <property type="match status" value="1"/>
</dbReference>
<gene>
    <name evidence="4" type="ORF">SAMN05421813_10812</name>
</gene>
<evidence type="ECO:0000313" key="4">
    <source>
        <dbReference type="EMBL" id="SDM22378.1"/>
    </source>
</evidence>
<dbReference type="GO" id="GO:0000160">
    <property type="term" value="P:phosphorelay signal transduction system"/>
    <property type="evidence" value="ECO:0007669"/>
    <property type="project" value="InterPro"/>
</dbReference>
<evidence type="ECO:0000259" key="3">
    <source>
        <dbReference type="PROSITE" id="PS50110"/>
    </source>
</evidence>
<feature type="domain" description="Response regulatory" evidence="3">
    <location>
        <begin position="18"/>
        <end position="132"/>
    </location>
</feature>
<dbReference type="Proteomes" id="UP000199226">
    <property type="component" value="Unassembled WGS sequence"/>
</dbReference>
<dbReference type="STRING" id="990371.SAMN05421813_10812"/>
<dbReference type="InterPro" id="IPR050595">
    <property type="entry name" value="Bact_response_regulator"/>
</dbReference>
<keyword evidence="1 2" id="KW-0597">Phosphoprotein</keyword>
<dbReference type="Pfam" id="PF00072">
    <property type="entry name" value="Response_reg"/>
    <property type="match status" value="1"/>
</dbReference>
<dbReference type="SUPFAM" id="SSF52172">
    <property type="entry name" value="CheY-like"/>
    <property type="match status" value="1"/>
</dbReference>
<dbReference type="PROSITE" id="PS50110">
    <property type="entry name" value="RESPONSE_REGULATORY"/>
    <property type="match status" value="1"/>
</dbReference>
<dbReference type="EMBL" id="FNHH01000008">
    <property type="protein sequence ID" value="SDM22378.1"/>
    <property type="molecule type" value="Genomic_DNA"/>
</dbReference>
<dbReference type="SMART" id="SM00448">
    <property type="entry name" value="REC"/>
    <property type="match status" value="1"/>
</dbReference>
<evidence type="ECO:0000256" key="2">
    <source>
        <dbReference type="PROSITE-ProRule" id="PRU00169"/>
    </source>
</evidence>
<evidence type="ECO:0000256" key="1">
    <source>
        <dbReference type="ARBA" id="ARBA00022553"/>
    </source>
</evidence>
<dbReference type="InterPro" id="IPR011006">
    <property type="entry name" value="CheY-like_superfamily"/>
</dbReference>
<name>A0A1G9RGL4_9SPHI</name>
<dbReference type="PANTHER" id="PTHR44591:SF19">
    <property type="entry name" value="TWO-COMPONENT RESPONSE REGULATOR-RELATED"/>
    <property type="match status" value="1"/>
</dbReference>
<sequence>MLILPKTTSSIMSEKKIDILYVDDEENNLVSFKATFRLKYNVIIASSADAAMKILETKPVEIIITDQRMPNMTGIEFLEKVIEKYPDPVRILLTGYADMNAVIDAVNKGKIFHYLSKPWNEQELDETIKKAFEVYKANKEIKEMNDKLALSNDQLEFLLRQKLLS</sequence>
<feature type="modified residue" description="4-aspartylphosphate" evidence="2">
    <location>
        <position position="66"/>
    </location>
</feature>
<reference evidence="5" key="1">
    <citation type="submission" date="2016-10" db="EMBL/GenBank/DDBJ databases">
        <authorList>
            <person name="Varghese N."/>
            <person name="Submissions S."/>
        </authorList>
    </citation>
    <scope>NUCLEOTIDE SEQUENCE [LARGE SCALE GENOMIC DNA]</scope>
    <source>
        <strain evidence="5">DSM 24536</strain>
    </source>
</reference>
<dbReference type="PANTHER" id="PTHR44591">
    <property type="entry name" value="STRESS RESPONSE REGULATOR PROTEIN 1"/>
    <property type="match status" value="1"/>
</dbReference>
<proteinExistence type="predicted"/>
<dbReference type="InterPro" id="IPR001789">
    <property type="entry name" value="Sig_transdc_resp-reg_receiver"/>
</dbReference>
<accession>A0A1G9RGL4</accession>